<comment type="caution">
    <text evidence="2">The sequence shown here is derived from an EMBL/GenBank/DDBJ whole genome shotgun (WGS) entry which is preliminary data.</text>
</comment>
<reference evidence="2 3" key="1">
    <citation type="submission" date="2021-01" db="EMBL/GenBank/DDBJ databases">
        <title>Streptomyces acididurans sp. nov., isolated from a peat swamp forest soil.</title>
        <authorList>
            <person name="Chantavorakit T."/>
            <person name="Duangmal K."/>
        </authorList>
    </citation>
    <scope>NUCLEOTIDE SEQUENCE [LARGE SCALE GENOMIC DNA]</scope>
    <source>
        <strain evidence="2 3">KK5PA1</strain>
    </source>
</reference>
<feature type="compositionally biased region" description="Basic and acidic residues" evidence="1">
    <location>
        <begin position="93"/>
        <end position="109"/>
    </location>
</feature>
<feature type="compositionally biased region" description="Basic and acidic residues" evidence="1">
    <location>
        <begin position="74"/>
        <end position="84"/>
    </location>
</feature>
<evidence type="ECO:0000313" key="2">
    <source>
        <dbReference type="EMBL" id="MBM9509687.1"/>
    </source>
</evidence>
<accession>A0ABS2U260</accession>
<dbReference type="InterPro" id="IPR021527">
    <property type="entry name" value="DUF2795"/>
</dbReference>
<evidence type="ECO:0000313" key="3">
    <source>
        <dbReference type="Proteomes" id="UP000749040"/>
    </source>
</evidence>
<dbReference type="Proteomes" id="UP000749040">
    <property type="component" value="Unassembled WGS sequence"/>
</dbReference>
<dbReference type="EMBL" id="JADKYB010000027">
    <property type="protein sequence ID" value="MBM9509687.1"/>
    <property type="molecule type" value="Genomic_DNA"/>
</dbReference>
<evidence type="ECO:0000256" key="1">
    <source>
        <dbReference type="SAM" id="MobiDB-lite"/>
    </source>
</evidence>
<feature type="region of interest" description="Disordered" evidence="1">
    <location>
        <begin position="66"/>
        <end position="109"/>
    </location>
</feature>
<gene>
    <name evidence="2" type="ORF">ITX44_35070</name>
</gene>
<dbReference type="Pfam" id="PF11387">
    <property type="entry name" value="DUF2795"/>
    <property type="match status" value="1"/>
</dbReference>
<organism evidence="2 3">
    <name type="scientific">Actinacidiphila acididurans</name>
    <dbReference type="NCBI Taxonomy" id="2784346"/>
    <lineage>
        <taxon>Bacteria</taxon>
        <taxon>Bacillati</taxon>
        <taxon>Actinomycetota</taxon>
        <taxon>Actinomycetes</taxon>
        <taxon>Kitasatosporales</taxon>
        <taxon>Streptomycetaceae</taxon>
        <taxon>Actinacidiphila</taxon>
    </lineage>
</organism>
<sequence length="109" mass="11999">MLRTDVAQVLHAVRDVDFPAGRRELVEAAMAAGAPGDVVAALRGIPPEQYRNRAEIAHSVRLDPASDLGLSEAQRAEQAREGGKPHLSQYLREVPKPPVEDELSRERRL</sequence>
<name>A0ABS2U260_9ACTN</name>
<proteinExistence type="predicted"/>
<keyword evidence="3" id="KW-1185">Reference proteome</keyword>
<protein>
    <submittedName>
        <fullName evidence="2">DUF2795 domain-containing protein</fullName>
    </submittedName>
</protein>